<keyword evidence="1" id="KW-0812">Transmembrane</keyword>
<gene>
    <name evidence="2" type="ORF">HGB38_19320</name>
</gene>
<protein>
    <submittedName>
        <fullName evidence="2">Uncharacterized protein</fullName>
    </submittedName>
</protein>
<keyword evidence="3" id="KW-1185">Reference proteome</keyword>
<dbReference type="RefSeq" id="WP_157114065.1">
    <property type="nucleotide sequence ID" value="NZ_JAAXOS010000009.1"/>
</dbReference>
<evidence type="ECO:0000313" key="2">
    <source>
        <dbReference type="EMBL" id="NKY28358.1"/>
    </source>
</evidence>
<organism evidence="2 3">
    <name type="scientific">Nocardia gamkensis</name>
    <dbReference type="NCBI Taxonomy" id="352869"/>
    <lineage>
        <taxon>Bacteria</taxon>
        <taxon>Bacillati</taxon>
        <taxon>Actinomycetota</taxon>
        <taxon>Actinomycetes</taxon>
        <taxon>Mycobacteriales</taxon>
        <taxon>Nocardiaceae</taxon>
        <taxon>Nocardia</taxon>
    </lineage>
</organism>
<dbReference type="Proteomes" id="UP000540698">
    <property type="component" value="Unassembled WGS sequence"/>
</dbReference>
<name>A0A7X6R4F5_9NOCA</name>
<feature type="transmembrane region" description="Helical" evidence="1">
    <location>
        <begin position="6"/>
        <end position="34"/>
    </location>
</feature>
<comment type="caution">
    <text evidence="2">The sequence shown here is derived from an EMBL/GenBank/DDBJ whole genome shotgun (WGS) entry which is preliminary data.</text>
</comment>
<keyword evidence="1" id="KW-0472">Membrane</keyword>
<sequence>MHTAFLIPLLITLLIVTATAVVAGYATVVAAYWFELRSTERHGGRPNISPR</sequence>
<evidence type="ECO:0000256" key="1">
    <source>
        <dbReference type="SAM" id="Phobius"/>
    </source>
</evidence>
<evidence type="ECO:0000313" key="3">
    <source>
        <dbReference type="Proteomes" id="UP000540698"/>
    </source>
</evidence>
<keyword evidence="1" id="KW-1133">Transmembrane helix</keyword>
<dbReference type="AlphaFoldDB" id="A0A7X6R4F5"/>
<proteinExistence type="predicted"/>
<dbReference type="EMBL" id="JAAXOS010000009">
    <property type="protein sequence ID" value="NKY28358.1"/>
    <property type="molecule type" value="Genomic_DNA"/>
</dbReference>
<reference evidence="2 3" key="1">
    <citation type="submission" date="2020-04" db="EMBL/GenBank/DDBJ databases">
        <title>MicrobeNet Type strains.</title>
        <authorList>
            <person name="Nicholson A.C."/>
        </authorList>
    </citation>
    <scope>NUCLEOTIDE SEQUENCE [LARGE SCALE GENOMIC DNA]</scope>
    <source>
        <strain evidence="2 3">DSM 44956</strain>
    </source>
</reference>
<accession>A0A7X6R4F5</accession>